<dbReference type="GO" id="GO:0015035">
    <property type="term" value="F:protein-disulfide reductase activity"/>
    <property type="evidence" value="ECO:0007669"/>
    <property type="project" value="TreeGrafter"/>
</dbReference>
<feature type="transmembrane region" description="Helical" evidence="8">
    <location>
        <begin position="607"/>
        <end position="627"/>
    </location>
</feature>
<dbReference type="Proteomes" id="UP000321548">
    <property type="component" value="Unassembled WGS sequence"/>
</dbReference>
<dbReference type="Pfam" id="PF11412">
    <property type="entry name" value="DsbD_N"/>
    <property type="match status" value="1"/>
</dbReference>
<feature type="domain" description="Cytochrome C biogenesis protein transmembrane" evidence="9">
    <location>
        <begin position="389"/>
        <end position="624"/>
    </location>
</feature>
<evidence type="ECO:0000313" key="11">
    <source>
        <dbReference type="EMBL" id="TXL66178.1"/>
    </source>
</evidence>
<evidence type="ECO:0000256" key="2">
    <source>
        <dbReference type="ARBA" id="ARBA00022692"/>
    </source>
</evidence>
<feature type="transmembrane region" description="Helical" evidence="8">
    <location>
        <begin position="674"/>
        <end position="692"/>
    </location>
</feature>
<feature type="domain" description="Thiol:disulfide interchange protein DsbD N-terminal" evidence="10">
    <location>
        <begin position="69"/>
        <end position="189"/>
    </location>
</feature>
<dbReference type="Pfam" id="PF02683">
    <property type="entry name" value="DsbD_TM"/>
    <property type="match status" value="1"/>
</dbReference>
<accession>A0A5C8NXY7</accession>
<dbReference type="InterPro" id="IPR028250">
    <property type="entry name" value="DsbDN"/>
</dbReference>
<keyword evidence="12" id="KW-1185">Reference proteome</keyword>
<dbReference type="GO" id="GO:0016020">
    <property type="term" value="C:membrane"/>
    <property type="evidence" value="ECO:0007669"/>
    <property type="project" value="UniProtKB-SubCell"/>
</dbReference>
<dbReference type="PANTHER" id="PTHR32234">
    <property type="entry name" value="THIOL:DISULFIDE INTERCHANGE PROTEIN DSBD"/>
    <property type="match status" value="1"/>
</dbReference>
<dbReference type="InterPro" id="IPR036249">
    <property type="entry name" value="Thioredoxin-like_sf"/>
</dbReference>
<dbReference type="GO" id="GO:0045454">
    <property type="term" value="P:cell redox homeostasis"/>
    <property type="evidence" value="ECO:0007669"/>
    <property type="project" value="TreeGrafter"/>
</dbReference>
<evidence type="ECO:0000256" key="4">
    <source>
        <dbReference type="ARBA" id="ARBA00022989"/>
    </source>
</evidence>
<dbReference type="SUPFAM" id="SSF52833">
    <property type="entry name" value="Thioredoxin-like"/>
    <property type="match status" value="1"/>
</dbReference>
<evidence type="ECO:0000313" key="12">
    <source>
        <dbReference type="Proteomes" id="UP000321548"/>
    </source>
</evidence>
<keyword evidence="4 8" id="KW-1133">Transmembrane helix</keyword>
<evidence type="ECO:0000256" key="7">
    <source>
        <dbReference type="SAM" id="MobiDB-lite"/>
    </source>
</evidence>
<dbReference type="GO" id="GO:0017004">
    <property type="term" value="P:cytochrome complex assembly"/>
    <property type="evidence" value="ECO:0007669"/>
    <property type="project" value="UniProtKB-KW"/>
</dbReference>
<proteinExistence type="predicted"/>
<dbReference type="Pfam" id="PF13899">
    <property type="entry name" value="Thioredoxin_7"/>
    <property type="match status" value="1"/>
</dbReference>
<evidence type="ECO:0000256" key="8">
    <source>
        <dbReference type="SAM" id="Phobius"/>
    </source>
</evidence>
<feature type="region of interest" description="Disordered" evidence="7">
    <location>
        <begin position="699"/>
        <end position="722"/>
    </location>
</feature>
<evidence type="ECO:0000256" key="3">
    <source>
        <dbReference type="ARBA" id="ARBA00022748"/>
    </source>
</evidence>
<keyword evidence="5 8" id="KW-0472">Membrane</keyword>
<dbReference type="PANTHER" id="PTHR32234:SF3">
    <property type="entry name" value="SUPPRESSION OF COPPER SENSITIVITY PROTEIN"/>
    <property type="match status" value="1"/>
</dbReference>
<dbReference type="CDD" id="cd02953">
    <property type="entry name" value="DsbDgamma"/>
    <property type="match status" value="1"/>
</dbReference>
<keyword evidence="3" id="KW-0201">Cytochrome c-type biogenesis</keyword>
<dbReference type="AlphaFoldDB" id="A0A5C8NXY7"/>
<organism evidence="11 12">
    <name type="scientific">Zeimonas arvi</name>
    <dbReference type="NCBI Taxonomy" id="2498847"/>
    <lineage>
        <taxon>Bacteria</taxon>
        <taxon>Pseudomonadati</taxon>
        <taxon>Pseudomonadota</taxon>
        <taxon>Betaproteobacteria</taxon>
        <taxon>Burkholderiales</taxon>
        <taxon>Burkholderiaceae</taxon>
        <taxon>Zeimonas</taxon>
    </lineage>
</organism>
<dbReference type="InterPro" id="IPR035671">
    <property type="entry name" value="DsbD_gamma"/>
</dbReference>
<dbReference type="EMBL" id="VDUY01000003">
    <property type="protein sequence ID" value="TXL66178.1"/>
    <property type="molecule type" value="Genomic_DNA"/>
</dbReference>
<feature type="compositionally biased region" description="Low complexity" evidence="7">
    <location>
        <begin position="709"/>
        <end position="722"/>
    </location>
</feature>
<dbReference type="Gene3D" id="3.40.30.10">
    <property type="entry name" value="Glutaredoxin"/>
    <property type="match status" value="1"/>
</dbReference>
<evidence type="ECO:0000256" key="5">
    <source>
        <dbReference type="ARBA" id="ARBA00023136"/>
    </source>
</evidence>
<keyword evidence="6" id="KW-0676">Redox-active center</keyword>
<keyword evidence="2 8" id="KW-0812">Transmembrane</keyword>
<dbReference type="InterPro" id="IPR003834">
    <property type="entry name" value="Cyt_c_assmbl_TM_dom"/>
</dbReference>
<dbReference type="PROSITE" id="PS00194">
    <property type="entry name" value="THIOREDOXIN_1"/>
    <property type="match status" value="1"/>
</dbReference>
<comment type="subcellular location">
    <subcellularLocation>
        <location evidence="1">Membrane</location>
        <topology evidence="1">Multi-pass membrane protein</topology>
    </subcellularLocation>
</comment>
<name>A0A5C8NXY7_9BURK</name>
<comment type="caution">
    <text evidence="11">The sequence shown here is derived from an EMBL/GenBank/DDBJ whole genome shotgun (WGS) entry which is preliminary data.</text>
</comment>
<feature type="transmembrane region" description="Helical" evidence="8">
    <location>
        <begin position="633"/>
        <end position="653"/>
    </location>
</feature>
<dbReference type="OrthoDB" id="9811036at2"/>
<feature type="transmembrane region" description="Helical" evidence="8">
    <location>
        <begin position="384"/>
        <end position="408"/>
    </location>
</feature>
<feature type="transmembrane region" description="Helical" evidence="8">
    <location>
        <begin position="474"/>
        <end position="496"/>
    </location>
</feature>
<evidence type="ECO:0000259" key="10">
    <source>
        <dbReference type="Pfam" id="PF11412"/>
    </source>
</evidence>
<evidence type="ECO:0000256" key="6">
    <source>
        <dbReference type="ARBA" id="ARBA00023284"/>
    </source>
</evidence>
<feature type="transmembrane region" description="Helical" evidence="8">
    <location>
        <begin position="438"/>
        <end position="462"/>
    </location>
</feature>
<evidence type="ECO:0000256" key="1">
    <source>
        <dbReference type="ARBA" id="ARBA00004141"/>
    </source>
</evidence>
<dbReference type="RefSeq" id="WP_147704090.1">
    <property type="nucleotide sequence ID" value="NZ_VDUY01000003.1"/>
</dbReference>
<gene>
    <name evidence="11" type="ORF">FHP08_08875</name>
</gene>
<evidence type="ECO:0000259" key="9">
    <source>
        <dbReference type="Pfam" id="PF02683"/>
    </source>
</evidence>
<sequence length="837" mass="85466">MFPKQLPDFLLPAGSGASSRRGLSLRRTLAGAVLAFAALAGAAPASPAFAQAAGQNPAGGPVRVEAVEVELVARESAIVPGQALTLGLRIQHDPHWHTYWRNPGDSGLATRLELALPQGFAAGEFQWPAPRRLFIPPLANYGYEDEIVLPLPVSVPASIGAGTVRIAGKAMWLMCRDVCIPGEAEVSLTLPVERGAAMPPPSRHAALFDAAQVRLPGAVLTAPVSVDGDRMSIGLAEPLASAEFFPYREGLIGNAEPQPLFALAGGDGPARRLEIRLSAEGAQATDPAKLLQAAEGIVVSGDRVFELKPVAAAGVLAGGTEIARVAGAPAAAPGGTPGGAGGGLLAGLGSSTSGSAGQSTAGGGAVAAAAPAGSAGTGLRTMNLLVAALFAAIGGLILNLMPCVFPVIGLKVLGFARHGGAGDDAHTEAARRASRAGAFAFVSGVVVSFWVLAGLLLALRAAGQAAGWGFQLQSPVFVSAMALLFVAIALNFSGVWEFGVAMTRLGQYDPAARAAPAGAAAHGRGGATGGSPLPGSFGSGALAVLVATPCTAPFMGSALGFTLSATVLETLIVFTALGLGMALPYLLLGVFPAWLRWLPRPGRWMESFRQALAFPMYATAAWLAWVLGQQAGIDAVLALAIGAVLIGLAAWLYGRFVQQAAGGRDPVAARRRRTLAASLAVVSLAAGLLVAWPGDDARAPERADSGTGAAAPSPDPSADAAAWHPWSPEALAQARAAGRPVFVDFTAAWCVSCQVNKKLVLDRDTVVEAMRRAGMLRLKGDWTNRDPGITAELARHGRNGVPLYLVYLPGVEQPVVLPELLTNGIVLDALAGLDRKG</sequence>
<feature type="transmembrane region" description="Helical" evidence="8">
    <location>
        <begin position="541"/>
        <end position="565"/>
    </location>
</feature>
<feature type="transmembrane region" description="Helical" evidence="8">
    <location>
        <begin position="571"/>
        <end position="595"/>
    </location>
</feature>
<reference evidence="11 12" key="1">
    <citation type="submission" date="2019-06" db="EMBL/GenBank/DDBJ databases">
        <title>Quisquiliibacterium sp. nov., isolated from a maize field.</title>
        <authorList>
            <person name="Lin S.-Y."/>
            <person name="Tsai C.-F."/>
            <person name="Young C.-C."/>
        </authorList>
    </citation>
    <scope>NUCLEOTIDE SEQUENCE [LARGE SCALE GENOMIC DNA]</scope>
    <source>
        <strain evidence="11 12">CC-CFT501</strain>
    </source>
</reference>
<protein>
    <submittedName>
        <fullName evidence="11">DUF255 domain-containing protein</fullName>
    </submittedName>
</protein>
<dbReference type="InterPro" id="IPR017937">
    <property type="entry name" value="Thioredoxin_CS"/>
</dbReference>